<keyword evidence="2" id="KW-0472">Membrane</keyword>
<proteinExistence type="predicted"/>
<dbReference type="InterPro" id="IPR036869">
    <property type="entry name" value="J_dom_sf"/>
</dbReference>
<keyword evidence="2" id="KW-1133">Transmembrane helix</keyword>
<dbReference type="Proteomes" id="UP000779233">
    <property type="component" value="Unassembled WGS sequence"/>
</dbReference>
<comment type="caution">
    <text evidence="3">The sequence shown here is derived from an EMBL/GenBank/DDBJ whole genome shotgun (WGS) entry which is preliminary data.</text>
</comment>
<name>A0A8S4HGH7_PLAVI</name>
<keyword evidence="2" id="KW-0812">Transmembrane</keyword>
<evidence type="ECO:0000256" key="2">
    <source>
        <dbReference type="SAM" id="Phobius"/>
    </source>
</evidence>
<gene>
    <name evidence="3" type="ORF">PVW1_020014000</name>
</gene>
<dbReference type="SUPFAM" id="SSF46565">
    <property type="entry name" value="Chaperone J-domain"/>
    <property type="match status" value="1"/>
</dbReference>
<accession>A0A8S4HGH7</accession>
<reference evidence="3" key="1">
    <citation type="submission" date="2021-09" db="EMBL/GenBank/DDBJ databases">
        <authorList>
            <consortium name="Pathogen Informatics"/>
        </authorList>
    </citation>
    <scope>NUCLEOTIDE SEQUENCE</scope>
    <source>
        <strain evidence="3">PvW1</strain>
    </source>
</reference>
<evidence type="ECO:0000313" key="4">
    <source>
        <dbReference type="Proteomes" id="UP000779233"/>
    </source>
</evidence>
<feature type="region of interest" description="Disordered" evidence="1">
    <location>
        <begin position="285"/>
        <end position="344"/>
    </location>
</feature>
<evidence type="ECO:0000256" key="1">
    <source>
        <dbReference type="SAM" id="MobiDB-lite"/>
    </source>
</evidence>
<dbReference type="EMBL" id="CAJZCX010000015">
    <property type="protein sequence ID" value="CAG9483996.1"/>
    <property type="molecule type" value="Genomic_DNA"/>
</dbReference>
<dbReference type="Gene3D" id="1.10.287.110">
    <property type="entry name" value="DnaJ domain"/>
    <property type="match status" value="1"/>
</dbReference>
<feature type="compositionally biased region" description="Polar residues" evidence="1">
    <location>
        <begin position="285"/>
        <end position="297"/>
    </location>
</feature>
<dbReference type="VEuPathDB" id="PlasmoDB:PVPAM_020014000"/>
<organism evidence="3 4">
    <name type="scientific">Plasmodium vivax</name>
    <name type="common">malaria parasite P. vivax</name>
    <dbReference type="NCBI Taxonomy" id="5855"/>
    <lineage>
        <taxon>Eukaryota</taxon>
        <taxon>Sar</taxon>
        <taxon>Alveolata</taxon>
        <taxon>Apicomplexa</taxon>
        <taxon>Aconoidasida</taxon>
        <taxon>Haemosporida</taxon>
        <taxon>Plasmodiidae</taxon>
        <taxon>Plasmodium</taxon>
        <taxon>Plasmodium (Plasmodium)</taxon>
    </lineage>
</organism>
<evidence type="ECO:0000313" key="3">
    <source>
        <dbReference type="EMBL" id="CAG9483996.1"/>
    </source>
</evidence>
<protein>
    <submittedName>
        <fullName evidence="3">(malaria parasite P. vivax) hypothetical protein</fullName>
    </submittedName>
</protein>
<dbReference type="AlphaFoldDB" id="A0A8S4HGH7"/>
<feature type="transmembrane region" description="Helical" evidence="2">
    <location>
        <begin position="181"/>
        <end position="203"/>
    </location>
</feature>
<sequence>MLLWRAGRCCRYVRTIAKCSTSSGNSSGSPLFALRCSSLHSESTSDGRETRPYFDYDQDCKLLGRLQRGELDADDWGHVADQRDALKIKKKYLKLLRLYHPDTYVSEKNERRKKRKEEIFLQIYRHYKSFTQRYDHLYKSGLADESVWEAEQERDERLHRYRRYSEGKRNDMPHLHKNVEAYILLSILLTFGGVLLVCVYLPFEVNTLREELRDDADCGEAAQVVPCFYNPVMKRYEYLSGGYAPPHPHQLYHFYKRNFPELFVDDDLLKLRRFEVVQVQSTGGTSRRAAKNSSEEMQTGVRRKDKRTCVFKKNKTGKVKRGKKKKSKWSGDLRNEENGVRKGD</sequence>
<feature type="compositionally biased region" description="Basic and acidic residues" evidence="1">
    <location>
        <begin position="329"/>
        <end position="344"/>
    </location>
</feature>
<feature type="compositionally biased region" description="Basic residues" evidence="1">
    <location>
        <begin position="301"/>
        <end position="328"/>
    </location>
</feature>